<name>A0A4Y2TER5_ARAVE</name>
<evidence type="ECO:0000256" key="1">
    <source>
        <dbReference type="ARBA" id="ARBA00012418"/>
    </source>
</evidence>
<dbReference type="SUPFAM" id="SSF64484">
    <property type="entry name" value="beta and beta-prime subunits of DNA dependent RNA-polymerase"/>
    <property type="match status" value="1"/>
</dbReference>
<reference evidence="6 7" key="1">
    <citation type="journal article" date="2019" name="Sci. Rep.">
        <title>Orb-weaving spider Araneus ventricosus genome elucidates the spidroin gene catalogue.</title>
        <authorList>
            <person name="Kono N."/>
            <person name="Nakamura H."/>
            <person name="Ohtoshi R."/>
            <person name="Moran D.A.P."/>
            <person name="Shinohara A."/>
            <person name="Yoshida Y."/>
            <person name="Fujiwara M."/>
            <person name="Mori M."/>
            <person name="Tomita M."/>
            <person name="Arakawa K."/>
        </authorList>
    </citation>
    <scope>NUCLEOTIDE SEQUENCE [LARGE SCALE GENOMIC DNA]</scope>
</reference>
<evidence type="ECO:0000256" key="3">
    <source>
        <dbReference type="ARBA" id="ARBA00022679"/>
    </source>
</evidence>
<evidence type="ECO:0000256" key="4">
    <source>
        <dbReference type="ARBA" id="ARBA00022695"/>
    </source>
</evidence>
<dbReference type="AlphaFoldDB" id="A0A4Y2TER5"/>
<keyword evidence="4" id="KW-0548">Nucleotidyltransferase</keyword>
<feature type="non-terminal residue" evidence="6">
    <location>
        <position position="76"/>
    </location>
</feature>
<keyword evidence="3" id="KW-0808">Transferase</keyword>
<gene>
    <name evidence="6" type="ORF">AVEN_274587_1</name>
</gene>
<keyword evidence="2" id="KW-0240">DNA-directed RNA polymerase</keyword>
<comment type="caution">
    <text evidence="6">The sequence shown here is derived from an EMBL/GenBank/DDBJ whole genome shotgun (WGS) entry which is preliminary data.</text>
</comment>
<sequence>MGEPAGHRRLLLHNNLEDTLDYKMDDNITFKTIKGLSFGILSTEDIKKISVLEITNVEILDCLGHAATNGLYDLRL</sequence>
<proteinExistence type="predicted"/>
<keyword evidence="7" id="KW-1185">Reference proteome</keyword>
<dbReference type="GO" id="GO:0000428">
    <property type="term" value="C:DNA-directed RNA polymerase complex"/>
    <property type="evidence" value="ECO:0007669"/>
    <property type="project" value="UniProtKB-KW"/>
</dbReference>
<dbReference type="Proteomes" id="UP000499080">
    <property type="component" value="Unassembled WGS sequence"/>
</dbReference>
<evidence type="ECO:0000313" key="6">
    <source>
        <dbReference type="EMBL" id="GBN97899.1"/>
    </source>
</evidence>
<dbReference type="GO" id="GO:0003899">
    <property type="term" value="F:DNA-directed RNA polymerase activity"/>
    <property type="evidence" value="ECO:0007669"/>
    <property type="project" value="UniProtKB-EC"/>
</dbReference>
<dbReference type="Gene3D" id="4.10.860.120">
    <property type="entry name" value="RNA polymerase II, clamp domain"/>
    <property type="match status" value="1"/>
</dbReference>
<accession>A0A4Y2TER5</accession>
<evidence type="ECO:0000313" key="7">
    <source>
        <dbReference type="Proteomes" id="UP000499080"/>
    </source>
</evidence>
<dbReference type="OrthoDB" id="270392at2759"/>
<dbReference type="InterPro" id="IPR044893">
    <property type="entry name" value="RNA_pol_Rpb1_clamp_domain"/>
</dbReference>
<keyword evidence="5" id="KW-0804">Transcription</keyword>
<protein>
    <recommendedName>
        <fullName evidence="1">DNA-directed RNA polymerase</fullName>
        <ecNumber evidence="1">2.7.7.6</ecNumber>
    </recommendedName>
</protein>
<evidence type="ECO:0000256" key="2">
    <source>
        <dbReference type="ARBA" id="ARBA00022478"/>
    </source>
</evidence>
<dbReference type="EC" id="2.7.7.6" evidence="1"/>
<evidence type="ECO:0000256" key="5">
    <source>
        <dbReference type="ARBA" id="ARBA00023163"/>
    </source>
</evidence>
<dbReference type="EMBL" id="BGPR01027425">
    <property type="protein sequence ID" value="GBN97899.1"/>
    <property type="molecule type" value="Genomic_DNA"/>
</dbReference>
<organism evidence="6 7">
    <name type="scientific">Araneus ventricosus</name>
    <name type="common">Orbweaver spider</name>
    <name type="synonym">Epeira ventricosa</name>
    <dbReference type="NCBI Taxonomy" id="182803"/>
    <lineage>
        <taxon>Eukaryota</taxon>
        <taxon>Metazoa</taxon>
        <taxon>Ecdysozoa</taxon>
        <taxon>Arthropoda</taxon>
        <taxon>Chelicerata</taxon>
        <taxon>Arachnida</taxon>
        <taxon>Araneae</taxon>
        <taxon>Araneomorphae</taxon>
        <taxon>Entelegynae</taxon>
        <taxon>Araneoidea</taxon>
        <taxon>Araneidae</taxon>
        <taxon>Araneus</taxon>
    </lineage>
</organism>